<gene>
    <name evidence="3" type="ORF">BKA12_000983</name>
</gene>
<proteinExistence type="predicted"/>
<feature type="transmembrane region" description="Helical" evidence="2">
    <location>
        <begin position="119"/>
        <end position="136"/>
    </location>
</feature>
<dbReference type="EMBL" id="JACHBL010000001">
    <property type="protein sequence ID" value="MBB5597903.1"/>
    <property type="molecule type" value="Genomic_DNA"/>
</dbReference>
<dbReference type="RefSeq" id="WP_183641140.1">
    <property type="nucleotide sequence ID" value="NZ_JACHBL010000001.1"/>
</dbReference>
<evidence type="ECO:0000256" key="2">
    <source>
        <dbReference type="SAM" id="Phobius"/>
    </source>
</evidence>
<protein>
    <submittedName>
        <fullName evidence="3">Uncharacterized protein YqhQ</fullName>
    </submittedName>
</protein>
<keyword evidence="4" id="KW-1185">Reference proteome</keyword>
<feature type="transmembrane region" description="Helical" evidence="2">
    <location>
        <begin position="54"/>
        <end position="75"/>
    </location>
</feature>
<feature type="compositionally biased region" description="Polar residues" evidence="1">
    <location>
        <begin position="1"/>
        <end position="17"/>
    </location>
</feature>
<feature type="region of interest" description="Disordered" evidence="1">
    <location>
        <begin position="1"/>
        <end position="41"/>
    </location>
</feature>
<reference evidence="3 4" key="1">
    <citation type="submission" date="2020-08" db="EMBL/GenBank/DDBJ databases">
        <title>Sequencing the genomes of 1000 actinobacteria strains.</title>
        <authorList>
            <person name="Klenk H.-P."/>
        </authorList>
    </citation>
    <scope>NUCLEOTIDE SEQUENCE [LARGE SCALE GENOMIC DNA]</scope>
    <source>
        <strain evidence="3 4">DSM 23694</strain>
    </source>
</reference>
<evidence type="ECO:0000256" key="1">
    <source>
        <dbReference type="SAM" id="MobiDB-lite"/>
    </source>
</evidence>
<feature type="transmembrane region" description="Helical" evidence="2">
    <location>
        <begin position="87"/>
        <end position="107"/>
    </location>
</feature>
<keyword evidence="2" id="KW-1133">Transmembrane helix</keyword>
<comment type="caution">
    <text evidence="3">The sequence shown here is derived from an EMBL/GenBank/DDBJ whole genome shotgun (WGS) entry which is preliminary data.</text>
</comment>
<feature type="transmembrane region" description="Helical" evidence="2">
    <location>
        <begin position="142"/>
        <end position="159"/>
    </location>
</feature>
<keyword evidence="2" id="KW-0472">Membrane</keyword>
<keyword evidence="2" id="KW-0812">Transmembrane</keyword>
<dbReference type="Proteomes" id="UP000523863">
    <property type="component" value="Unassembled WGS sequence"/>
</dbReference>
<dbReference type="AlphaFoldDB" id="A0A7W9DAR0"/>
<name>A0A7W9DAR0_9MICC</name>
<evidence type="ECO:0000313" key="3">
    <source>
        <dbReference type="EMBL" id="MBB5597903.1"/>
    </source>
</evidence>
<evidence type="ECO:0000313" key="4">
    <source>
        <dbReference type="Proteomes" id="UP000523863"/>
    </source>
</evidence>
<organism evidence="3 4">
    <name type="scientific">Neomicrococcus lactis</name>
    <dbReference type="NCBI Taxonomy" id="732241"/>
    <lineage>
        <taxon>Bacteria</taxon>
        <taxon>Bacillati</taxon>
        <taxon>Actinomycetota</taxon>
        <taxon>Actinomycetes</taxon>
        <taxon>Micrococcales</taxon>
        <taxon>Micrococcaceae</taxon>
        <taxon>Neomicrococcus</taxon>
    </lineage>
</organism>
<accession>A0A7W9DAR0</accession>
<sequence>MSSQENNSTKKPNSRVQANRDGLGAHGARQNSAEPSGARQEEQLLMSPPWTVKVISGVMFLMALVMLAVVVLYVLDFSSSSPIPMGGRIFFLLLPLAAGVFAALSGLKILKARRWTRAFIVMWHLFQTILATQILFSLDWPIGLFLIIPAALALLLMFIKPTHDFFAANLDGIQPQA</sequence>